<reference evidence="3 4" key="1">
    <citation type="submission" date="2024-01" db="EMBL/GenBank/DDBJ databases">
        <title>The complete chloroplast genome sequence of Lithospermum erythrorhizon: insights into the phylogenetic relationship among Boraginaceae species and the maternal lineages of purple gromwells.</title>
        <authorList>
            <person name="Okada T."/>
            <person name="Watanabe K."/>
        </authorList>
    </citation>
    <scope>NUCLEOTIDE SEQUENCE [LARGE SCALE GENOMIC DNA]</scope>
</reference>
<protein>
    <recommendedName>
        <fullName evidence="2">Retrotransposon gag domain-containing protein</fullName>
    </recommendedName>
</protein>
<feature type="compositionally biased region" description="Basic and acidic residues" evidence="1">
    <location>
        <begin position="205"/>
        <end position="220"/>
    </location>
</feature>
<dbReference type="Pfam" id="PF03732">
    <property type="entry name" value="Retrotrans_gag"/>
    <property type="match status" value="1"/>
</dbReference>
<gene>
    <name evidence="3" type="ORF">LIER_23784</name>
</gene>
<keyword evidence="4" id="KW-1185">Reference proteome</keyword>
<dbReference type="AlphaFoldDB" id="A0AAV3R1V8"/>
<accession>A0AAV3R1V8</accession>
<feature type="region of interest" description="Disordered" evidence="1">
    <location>
        <begin position="185"/>
        <end position="220"/>
    </location>
</feature>
<comment type="caution">
    <text evidence="3">The sequence shown here is derived from an EMBL/GenBank/DDBJ whole genome shotgun (WGS) entry which is preliminary data.</text>
</comment>
<dbReference type="EMBL" id="BAABME010006772">
    <property type="protein sequence ID" value="GAA0169258.1"/>
    <property type="molecule type" value="Genomic_DNA"/>
</dbReference>
<organism evidence="3 4">
    <name type="scientific">Lithospermum erythrorhizon</name>
    <name type="common">Purple gromwell</name>
    <name type="synonym">Lithospermum officinale var. erythrorhizon</name>
    <dbReference type="NCBI Taxonomy" id="34254"/>
    <lineage>
        <taxon>Eukaryota</taxon>
        <taxon>Viridiplantae</taxon>
        <taxon>Streptophyta</taxon>
        <taxon>Embryophyta</taxon>
        <taxon>Tracheophyta</taxon>
        <taxon>Spermatophyta</taxon>
        <taxon>Magnoliopsida</taxon>
        <taxon>eudicotyledons</taxon>
        <taxon>Gunneridae</taxon>
        <taxon>Pentapetalae</taxon>
        <taxon>asterids</taxon>
        <taxon>lamiids</taxon>
        <taxon>Boraginales</taxon>
        <taxon>Boraginaceae</taxon>
        <taxon>Boraginoideae</taxon>
        <taxon>Lithospermeae</taxon>
        <taxon>Lithospermum</taxon>
    </lineage>
</organism>
<dbReference type="PANTHER" id="PTHR33223:SF10">
    <property type="entry name" value="AMINOTRANSFERASE-LIKE PLANT MOBILE DOMAIN-CONTAINING PROTEIN"/>
    <property type="match status" value="1"/>
</dbReference>
<sequence length="220" mass="25868">MNEMIKALIPIVASRRECKTKISFMDRLDAVPLPKEFVLPQFTQFGGSGDPIKHLQRFLAKMKITSNYSDIYAKYIYIYQQTVDALIAKFGSVIQAHQHERAFMDIEQGPTESLKTYHKRYNDILLTIPEVNNNVDYMAFYRGLRYGKLKMTLVLETPLSKDQLTERVKQYVELEELKTKETKGKDLRDVFTSKRARSKSPRKQSMWERIQRDRGQSFKR</sequence>
<dbReference type="PANTHER" id="PTHR33223">
    <property type="entry name" value="CCHC-TYPE DOMAIN-CONTAINING PROTEIN"/>
    <property type="match status" value="1"/>
</dbReference>
<evidence type="ECO:0000313" key="4">
    <source>
        <dbReference type="Proteomes" id="UP001454036"/>
    </source>
</evidence>
<evidence type="ECO:0000256" key="1">
    <source>
        <dbReference type="SAM" id="MobiDB-lite"/>
    </source>
</evidence>
<dbReference type="InterPro" id="IPR005162">
    <property type="entry name" value="Retrotrans_gag_dom"/>
</dbReference>
<proteinExistence type="predicted"/>
<evidence type="ECO:0000259" key="2">
    <source>
        <dbReference type="Pfam" id="PF03732"/>
    </source>
</evidence>
<name>A0AAV3R1V8_LITER</name>
<feature type="domain" description="Retrotransposon gag" evidence="2">
    <location>
        <begin position="72"/>
        <end position="145"/>
    </location>
</feature>
<dbReference type="Proteomes" id="UP001454036">
    <property type="component" value="Unassembled WGS sequence"/>
</dbReference>
<evidence type="ECO:0000313" key="3">
    <source>
        <dbReference type="EMBL" id="GAA0169258.1"/>
    </source>
</evidence>